<accession>A0A518K7N7</accession>
<organism evidence="1 2">
    <name type="scientific">Botrimarina mediterranea</name>
    <dbReference type="NCBI Taxonomy" id="2528022"/>
    <lineage>
        <taxon>Bacteria</taxon>
        <taxon>Pseudomonadati</taxon>
        <taxon>Planctomycetota</taxon>
        <taxon>Planctomycetia</taxon>
        <taxon>Pirellulales</taxon>
        <taxon>Lacipirellulaceae</taxon>
        <taxon>Botrimarina</taxon>
    </lineage>
</organism>
<evidence type="ECO:0000313" key="2">
    <source>
        <dbReference type="Proteomes" id="UP000316426"/>
    </source>
</evidence>
<dbReference type="AlphaFoldDB" id="A0A518K7N7"/>
<name>A0A518K7N7_9BACT</name>
<dbReference type="KEGG" id="bmei:Spa11_20130"/>
<gene>
    <name evidence="1" type="ORF">Spa11_20130</name>
</gene>
<dbReference type="RefSeq" id="WP_145111451.1">
    <property type="nucleotide sequence ID" value="NZ_CP036349.1"/>
</dbReference>
<evidence type="ECO:0000313" key="1">
    <source>
        <dbReference type="EMBL" id="QDV73814.1"/>
    </source>
</evidence>
<proteinExistence type="predicted"/>
<dbReference type="Proteomes" id="UP000316426">
    <property type="component" value="Chromosome"/>
</dbReference>
<sequence>MNVVWVPPVNTDDLDQLSALLRGKPPIVSTLPDFGNGEWEEFFHEHVRHGTEFFAHLDANFLSQFLRVFTPGPLSQPAKEAAALMCLAITFDMKVNPTFASHEYAYTGSDDPDIRLAAFYHLDNLHPQQLADMALGRGRKPLPAPATLPRTKHDKTHQQRLRMWGLTYASLLKIVELHRCTPGLSEKRDLATRHARASALLDWMYDDFLFCASPLLVADQLWGSRRTKTVLKGIDQCDRNTVIPMCQNAAWDLVLAENWAESEGKRNPGDPFHLIFTFDKVLRQVAGELLAKPGDASLKPAQWVRNKYARSWPSEMASSLAKRYLAYEADLDSPKRGWFQDDRPTNEEFIEDLERRVCSSL</sequence>
<protein>
    <submittedName>
        <fullName evidence="1">Uncharacterized protein</fullName>
    </submittedName>
</protein>
<keyword evidence="2" id="KW-1185">Reference proteome</keyword>
<reference evidence="1 2" key="1">
    <citation type="submission" date="2019-02" db="EMBL/GenBank/DDBJ databases">
        <title>Deep-cultivation of Planctomycetes and their phenomic and genomic characterization uncovers novel biology.</title>
        <authorList>
            <person name="Wiegand S."/>
            <person name="Jogler M."/>
            <person name="Boedeker C."/>
            <person name="Pinto D."/>
            <person name="Vollmers J."/>
            <person name="Rivas-Marin E."/>
            <person name="Kohn T."/>
            <person name="Peeters S.H."/>
            <person name="Heuer A."/>
            <person name="Rast P."/>
            <person name="Oberbeckmann S."/>
            <person name="Bunk B."/>
            <person name="Jeske O."/>
            <person name="Meyerdierks A."/>
            <person name="Storesund J.E."/>
            <person name="Kallscheuer N."/>
            <person name="Luecker S."/>
            <person name="Lage O.M."/>
            <person name="Pohl T."/>
            <person name="Merkel B.J."/>
            <person name="Hornburger P."/>
            <person name="Mueller R.-W."/>
            <person name="Bruemmer F."/>
            <person name="Labrenz M."/>
            <person name="Spormann A.M."/>
            <person name="Op den Camp H."/>
            <person name="Overmann J."/>
            <person name="Amann R."/>
            <person name="Jetten M.S.M."/>
            <person name="Mascher T."/>
            <person name="Medema M.H."/>
            <person name="Devos D.P."/>
            <person name="Kaster A.-K."/>
            <person name="Ovreas L."/>
            <person name="Rohde M."/>
            <person name="Galperin M.Y."/>
            <person name="Jogler C."/>
        </authorList>
    </citation>
    <scope>NUCLEOTIDE SEQUENCE [LARGE SCALE GENOMIC DNA]</scope>
    <source>
        <strain evidence="1 2">Spa11</strain>
    </source>
</reference>
<dbReference type="EMBL" id="CP036349">
    <property type="protein sequence ID" value="QDV73814.1"/>
    <property type="molecule type" value="Genomic_DNA"/>
</dbReference>